<feature type="transmembrane region" description="Helical" evidence="1">
    <location>
        <begin position="20"/>
        <end position="37"/>
    </location>
</feature>
<reference evidence="2" key="1">
    <citation type="submission" date="2022-11" db="EMBL/GenBank/DDBJ databases">
        <title>Marilongibacter aestuarii gen. nov., sp. nov., isolated from tidal flat sediment.</title>
        <authorList>
            <person name="Jiayan W."/>
        </authorList>
    </citation>
    <scope>NUCLEOTIDE SEQUENCE</scope>
    <source>
        <strain evidence="2">Z1-6</strain>
    </source>
</reference>
<evidence type="ECO:0000256" key="1">
    <source>
        <dbReference type="SAM" id="Phobius"/>
    </source>
</evidence>
<keyword evidence="1" id="KW-0812">Transmembrane</keyword>
<dbReference type="AlphaFoldDB" id="A0A9X3J5F2"/>
<dbReference type="RefSeq" id="WP_343332181.1">
    <property type="nucleotide sequence ID" value="NZ_JAPOHD010000010.1"/>
</dbReference>
<keyword evidence="3" id="KW-1185">Reference proteome</keyword>
<dbReference type="Proteomes" id="UP001145087">
    <property type="component" value="Unassembled WGS sequence"/>
</dbReference>
<comment type="caution">
    <text evidence="2">The sequence shown here is derived from an EMBL/GenBank/DDBJ whole genome shotgun (WGS) entry which is preliminary data.</text>
</comment>
<keyword evidence="1" id="KW-1133">Transmembrane helix</keyword>
<proteinExistence type="predicted"/>
<gene>
    <name evidence="2" type="ORF">OU798_05805</name>
</gene>
<keyword evidence="1" id="KW-0472">Membrane</keyword>
<dbReference type="EMBL" id="JAPOHD010000010">
    <property type="protein sequence ID" value="MCY1719847.1"/>
    <property type="molecule type" value="Genomic_DNA"/>
</dbReference>
<evidence type="ECO:0000313" key="3">
    <source>
        <dbReference type="Proteomes" id="UP001145087"/>
    </source>
</evidence>
<feature type="transmembrane region" description="Helical" evidence="1">
    <location>
        <begin position="101"/>
        <end position="123"/>
    </location>
</feature>
<organism evidence="2 3">
    <name type="scientific">Draconibacterium aestuarii</name>
    <dbReference type="NCBI Taxonomy" id="2998507"/>
    <lineage>
        <taxon>Bacteria</taxon>
        <taxon>Pseudomonadati</taxon>
        <taxon>Bacteroidota</taxon>
        <taxon>Bacteroidia</taxon>
        <taxon>Marinilabiliales</taxon>
        <taxon>Prolixibacteraceae</taxon>
        <taxon>Draconibacterium</taxon>
    </lineage>
</organism>
<evidence type="ECO:0008006" key="4">
    <source>
        <dbReference type="Google" id="ProtNLM"/>
    </source>
</evidence>
<sequence>MMSVANLLKENFIDGGPFFMTLHYLMWILVIVFTILATKNFRTTNRNYKKLEKFNTTILFIGGFGLLFSLFYRTMGMYSAFSVLETSSDISPSLVAGGLKASLIAPLYSLFLFLVTGIIWFIFRLKIIGMKFAGSLN</sequence>
<name>A0A9X3J5F2_9BACT</name>
<accession>A0A9X3J5F2</accession>
<feature type="transmembrane region" description="Helical" evidence="1">
    <location>
        <begin position="58"/>
        <end position="81"/>
    </location>
</feature>
<protein>
    <recommendedName>
        <fullName evidence="4">MotA/TolQ/ExbB proton channel domain-containing protein</fullName>
    </recommendedName>
</protein>
<evidence type="ECO:0000313" key="2">
    <source>
        <dbReference type="EMBL" id="MCY1719847.1"/>
    </source>
</evidence>